<name>A0A024HI37_PSEKB</name>
<dbReference type="PANTHER" id="PTHR42760">
    <property type="entry name" value="SHORT-CHAIN DEHYDROGENASES/REDUCTASES FAMILY MEMBER"/>
    <property type="match status" value="1"/>
</dbReference>
<evidence type="ECO:0000256" key="1">
    <source>
        <dbReference type="ARBA" id="ARBA00006484"/>
    </source>
</evidence>
<protein>
    <submittedName>
        <fullName evidence="2">Putative short-chain dehydrogenase</fullName>
    </submittedName>
</protein>
<dbReference type="PRINTS" id="PR00081">
    <property type="entry name" value="GDHRDH"/>
</dbReference>
<dbReference type="AlphaFoldDB" id="A0A024HI37"/>
<evidence type="ECO:0000313" key="2">
    <source>
        <dbReference type="EMBL" id="CDF84157.1"/>
    </source>
</evidence>
<dbReference type="RefSeq" id="WP_043252555.1">
    <property type="nucleotide sequence ID" value="NZ_HG322950.1"/>
</dbReference>
<dbReference type="GO" id="GO:0016616">
    <property type="term" value="F:oxidoreductase activity, acting on the CH-OH group of donors, NAD or NADP as acceptor"/>
    <property type="evidence" value="ECO:0007669"/>
    <property type="project" value="TreeGrafter"/>
</dbReference>
<dbReference type="PATRIC" id="fig|1301098.3.peg.2826"/>
<dbReference type="InterPro" id="IPR020904">
    <property type="entry name" value="Sc_DH/Rdtase_CS"/>
</dbReference>
<dbReference type="InterPro" id="IPR036291">
    <property type="entry name" value="NAD(P)-bd_dom_sf"/>
</dbReference>
<reference evidence="2 3" key="1">
    <citation type="submission" date="2013-03" db="EMBL/GenBank/DDBJ databases">
        <authorList>
            <person name="Linke B."/>
        </authorList>
    </citation>
    <scope>NUCLEOTIDE SEQUENCE [LARGE SCALE GENOMIC DNA]</scope>
    <source>
        <strain evidence="2 3">B13</strain>
    </source>
</reference>
<dbReference type="eggNOG" id="COG1028">
    <property type="taxonomic scope" value="Bacteria"/>
</dbReference>
<comment type="similarity">
    <text evidence="1">Belongs to the short-chain dehydrogenases/reductases (SDR) family.</text>
</comment>
<sequence>MDTPVVLITGACGGVGRALVERFVAGSWRVFATDLNEAGLAQLAADFPLAGQCAGDIRQPAVCRAVVEAALQAGGRLDALVNAAGVWREGPVEDFSEDDFDLVLDVNLKATFFMCSAAIPHLKASQGAIVNISSDAGRQGNRNAAAYCASKGGVTLLSKTLALDLAPAGVRCNAVSPGDIETPMLKYQADTYGAGDPQGYYAELLAKYPQGERARFIQPAEVAELVYFLCQPGAGSITGADLAIDCGLSAGN</sequence>
<dbReference type="GO" id="GO:0030497">
    <property type="term" value="P:fatty acid elongation"/>
    <property type="evidence" value="ECO:0007669"/>
    <property type="project" value="TreeGrafter"/>
</dbReference>
<dbReference type="PANTHER" id="PTHR42760:SF123">
    <property type="entry name" value="OXIDOREDUCTASE"/>
    <property type="match status" value="1"/>
</dbReference>
<dbReference type="Proteomes" id="UP000025241">
    <property type="component" value="Chromosome I"/>
</dbReference>
<dbReference type="FunFam" id="3.40.50.720:FF:000084">
    <property type="entry name" value="Short-chain dehydrogenase reductase"/>
    <property type="match status" value="1"/>
</dbReference>
<keyword evidence="3" id="KW-1185">Reference proteome</keyword>
<dbReference type="PRINTS" id="PR00080">
    <property type="entry name" value="SDRFAMILY"/>
</dbReference>
<dbReference type="KEGG" id="pkc:PKB_2810"/>
<dbReference type="InterPro" id="IPR002347">
    <property type="entry name" value="SDR_fam"/>
</dbReference>
<dbReference type="SUPFAM" id="SSF51735">
    <property type="entry name" value="NAD(P)-binding Rossmann-fold domains"/>
    <property type="match status" value="1"/>
</dbReference>
<reference evidence="2 3" key="2">
    <citation type="submission" date="2014-05" db="EMBL/GenBank/DDBJ databases">
        <title>Genome sequence of the 3-chlorobenzoate degrading bacterium Pseudomonas knackmussii B13 shows multiple evidence for horizontal gene transfer.</title>
        <authorList>
            <person name="Miyazaki R."/>
            <person name="Bertelli C."/>
            <person name="Falquet L."/>
            <person name="Robinson-Rechavi M."/>
            <person name="Gharib W."/>
            <person name="Roy S."/>
            <person name="Van der Meer J.R."/>
        </authorList>
    </citation>
    <scope>NUCLEOTIDE SEQUENCE [LARGE SCALE GENOMIC DNA]</scope>
    <source>
        <strain evidence="2 3">B13</strain>
    </source>
</reference>
<dbReference type="CDD" id="cd05233">
    <property type="entry name" value="SDR_c"/>
    <property type="match status" value="1"/>
</dbReference>
<gene>
    <name evidence="2" type="ORF">PKB_2810</name>
</gene>
<dbReference type="STRING" id="1301098.PKB_2810"/>
<proteinExistence type="inferred from homology"/>
<evidence type="ECO:0000313" key="3">
    <source>
        <dbReference type="Proteomes" id="UP000025241"/>
    </source>
</evidence>
<dbReference type="Pfam" id="PF13561">
    <property type="entry name" value="adh_short_C2"/>
    <property type="match status" value="1"/>
</dbReference>
<dbReference type="Gene3D" id="3.40.50.720">
    <property type="entry name" value="NAD(P)-binding Rossmann-like Domain"/>
    <property type="match status" value="1"/>
</dbReference>
<dbReference type="PROSITE" id="PS00061">
    <property type="entry name" value="ADH_SHORT"/>
    <property type="match status" value="1"/>
</dbReference>
<dbReference type="EMBL" id="HG322950">
    <property type="protein sequence ID" value="CDF84157.1"/>
    <property type="molecule type" value="Genomic_DNA"/>
</dbReference>
<organism evidence="2 3">
    <name type="scientific">Pseudomonas knackmussii (strain DSM 6978 / CCUG 54928 / LMG 23759 / B13)</name>
    <dbReference type="NCBI Taxonomy" id="1301098"/>
    <lineage>
        <taxon>Bacteria</taxon>
        <taxon>Pseudomonadati</taxon>
        <taxon>Pseudomonadota</taxon>
        <taxon>Gammaproteobacteria</taxon>
        <taxon>Pseudomonadales</taxon>
        <taxon>Pseudomonadaceae</taxon>
        <taxon>Pseudomonas</taxon>
    </lineage>
</organism>
<dbReference type="OrthoDB" id="9803333at2"/>
<accession>A0A024HI37</accession>
<dbReference type="HOGENOM" id="CLU_010194_2_10_6"/>